<evidence type="ECO:0000313" key="9">
    <source>
        <dbReference type="Proteomes" id="UP000235828"/>
    </source>
</evidence>
<reference evidence="8 9" key="1">
    <citation type="submission" date="2017-10" db="EMBL/GenBank/DDBJ databases">
        <authorList>
            <person name="Banno H."/>
            <person name="Chua N.-H."/>
        </authorList>
    </citation>
    <scope>NUCLEOTIDE SEQUENCE [LARGE SCALE GENOMIC DNA]</scope>
    <source>
        <strain evidence="8">Vibrio tapetis CECT4600</strain>
    </source>
</reference>
<dbReference type="OrthoDB" id="9784339at2"/>
<dbReference type="EC" id="3.1.3.48" evidence="2"/>
<dbReference type="Proteomes" id="UP000235828">
    <property type="component" value="Chromosome B"/>
</dbReference>
<dbReference type="InterPro" id="IPR023485">
    <property type="entry name" value="Ptyr_pPase"/>
</dbReference>
<dbReference type="Gene3D" id="3.40.50.2300">
    <property type="match status" value="1"/>
</dbReference>
<dbReference type="PANTHER" id="PTHR11717:SF31">
    <property type="entry name" value="LOW MOLECULAR WEIGHT PROTEIN-TYROSINE-PHOSPHATASE ETP-RELATED"/>
    <property type="match status" value="1"/>
</dbReference>
<evidence type="ECO:0000259" key="7">
    <source>
        <dbReference type="SMART" id="SM00226"/>
    </source>
</evidence>
<comment type="similarity">
    <text evidence="1">Belongs to the low molecular weight phosphotyrosine protein phosphatase family.</text>
</comment>
<evidence type="ECO:0000256" key="4">
    <source>
        <dbReference type="ARBA" id="ARBA00022912"/>
    </source>
</evidence>
<evidence type="ECO:0000256" key="6">
    <source>
        <dbReference type="PIRSR" id="PIRSR617867-1"/>
    </source>
</evidence>
<feature type="active site" description="Proton donor" evidence="6">
    <location>
        <position position="119"/>
    </location>
</feature>
<name>A0A2N8ZLK2_9VIBR</name>
<evidence type="ECO:0000256" key="5">
    <source>
        <dbReference type="ARBA" id="ARBA00051722"/>
    </source>
</evidence>
<proteinExistence type="inferred from homology"/>
<sequence length="147" mass="16510">MYKSILIVCTANVCRSPLAEALFKKHLPNLTIASAGTHVHALQFTGHPANTHSELIAVEHGLSIESHQAQQYNQALAEKYDLVLSMSPEITEEISKITPQFRSKTILIGQWIGQSSIQDPYRKEYHHFKQCYTSLSFSAQSWAAKLN</sequence>
<dbReference type="InterPro" id="IPR050438">
    <property type="entry name" value="LMW_PTPase"/>
</dbReference>
<accession>A0A2N8ZLK2</accession>
<keyword evidence="4" id="KW-0904">Protein phosphatase</keyword>
<protein>
    <recommendedName>
        <fullName evidence="2">protein-tyrosine-phosphatase</fullName>
        <ecNumber evidence="2">3.1.3.48</ecNumber>
    </recommendedName>
</protein>
<dbReference type="GO" id="GO:0004725">
    <property type="term" value="F:protein tyrosine phosphatase activity"/>
    <property type="evidence" value="ECO:0007669"/>
    <property type="project" value="UniProtKB-EC"/>
</dbReference>
<dbReference type="SUPFAM" id="SSF52788">
    <property type="entry name" value="Phosphotyrosine protein phosphatases I"/>
    <property type="match status" value="1"/>
</dbReference>
<evidence type="ECO:0000256" key="3">
    <source>
        <dbReference type="ARBA" id="ARBA00022801"/>
    </source>
</evidence>
<feature type="active site" evidence="6">
    <location>
        <position position="15"/>
    </location>
</feature>
<keyword evidence="3 8" id="KW-0378">Hydrolase</keyword>
<keyword evidence="9" id="KW-1185">Reference proteome</keyword>
<dbReference type="AlphaFoldDB" id="A0A2N8ZLK2"/>
<dbReference type="Pfam" id="PF01451">
    <property type="entry name" value="LMWPc"/>
    <property type="match status" value="1"/>
</dbReference>
<dbReference type="PRINTS" id="PR00719">
    <property type="entry name" value="LMWPTPASE"/>
</dbReference>
<comment type="catalytic activity">
    <reaction evidence="5">
        <text>O-phospho-L-tyrosyl-[protein] + H2O = L-tyrosyl-[protein] + phosphate</text>
        <dbReference type="Rhea" id="RHEA:10684"/>
        <dbReference type="Rhea" id="RHEA-COMP:10136"/>
        <dbReference type="Rhea" id="RHEA-COMP:20101"/>
        <dbReference type="ChEBI" id="CHEBI:15377"/>
        <dbReference type="ChEBI" id="CHEBI:43474"/>
        <dbReference type="ChEBI" id="CHEBI:46858"/>
        <dbReference type="ChEBI" id="CHEBI:61978"/>
        <dbReference type="EC" id="3.1.3.48"/>
    </reaction>
</comment>
<dbReference type="CDD" id="cd16343">
    <property type="entry name" value="LMWPTP"/>
    <property type="match status" value="1"/>
</dbReference>
<feature type="active site" description="Nucleophile" evidence="6">
    <location>
        <position position="9"/>
    </location>
</feature>
<organism evidence="8 9">
    <name type="scientific">Vibrio tapetis subsp. tapetis</name>
    <dbReference type="NCBI Taxonomy" id="1671868"/>
    <lineage>
        <taxon>Bacteria</taxon>
        <taxon>Pseudomonadati</taxon>
        <taxon>Pseudomonadota</taxon>
        <taxon>Gammaproteobacteria</taxon>
        <taxon>Vibrionales</taxon>
        <taxon>Vibrionaceae</taxon>
        <taxon>Vibrio</taxon>
    </lineage>
</organism>
<evidence type="ECO:0000256" key="2">
    <source>
        <dbReference type="ARBA" id="ARBA00013064"/>
    </source>
</evidence>
<dbReference type="KEGG" id="vta:B1167"/>
<feature type="domain" description="Phosphotyrosine protein phosphatase I" evidence="7">
    <location>
        <begin position="3"/>
        <end position="145"/>
    </location>
</feature>
<dbReference type="InterPro" id="IPR017867">
    <property type="entry name" value="Tyr_phospatase_low_mol_wt"/>
</dbReference>
<dbReference type="EMBL" id="LT960612">
    <property type="protein sequence ID" value="SON52778.1"/>
    <property type="molecule type" value="Genomic_DNA"/>
</dbReference>
<dbReference type="RefSeq" id="WP_102524943.1">
    <property type="nucleotide sequence ID" value="NZ_LT960612.1"/>
</dbReference>
<dbReference type="SMART" id="SM00226">
    <property type="entry name" value="LMWPc"/>
    <property type="match status" value="1"/>
</dbReference>
<dbReference type="PANTHER" id="PTHR11717">
    <property type="entry name" value="LOW MOLECULAR WEIGHT PROTEIN TYROSINE PHOSPHATASE"/>
    <property type="match status" value="1"/>
</dbReference>
<dbReference type="InterPro" id="IPR036196">
    <property type="entry name" value="Ptyr_pPase_sf"/>
</dbReference>
<gene>
    <name evidence="8" type="primary">etp</name>
    <name evidence="8" type="ORF">VTAP4600_B1167</name>
</gene>
<evidence type="ECO:0000313" key="8">
    <source>
        <dbReference type="EMBL" id="SON52778.1"/>
    </source>
</evidence>
<evidence type="ECO:0000256" key="1">
    <source>
        <dbReference type="ARBA" id="ARBA00011063"/>
    </source>
</evidence>